<accession>A0AAV7X114</accession>
<organism evidence="1 2">
    <name type="scientific">Pleurodeles waltl</name>
    <name type="common">Iberian ribbed newt</name>
    <dbReference type="NCBI Taxonomy" id="8319"/>
    <lineage>
        <taxon>Eukaryota</taxon>
        <taxon>Metazoa</taxon>
        <taxon>Chordata</taxon>
        <taxon>Craniata</taxon>
        <taxon>Vertebrata</taxon>
        <taxon>Euteleostomi</taxon>
        <taxon>Amphibia</taxon>
        <taxon>Batrachia</taxon>
        <taxon>Caudata</taxon>
        <taxon>Salamandroidea</taxon>
        <taxon>Salamandridae</taxon>
        <taxon>Pleurodelinae</taxon>
        <taxon>Pleurodeles</taxon>
    </lineage>
</organism>
<comment type="caution">
    <text evidence="1">The sequence shown here is derived from an EMBL/GenBank/DDBJ whole genome shotgun (WGS) entry which is preliminary data.</text>
</comment>
<sequence length="125" mass="14088">MASAPQSALTAVVLHLLCIRPMRRIGRHKGTTPGQTAAPPALCCPVCSLRSRQQWAFAYPRCVPRITSKLLFWPDPLRTRYMRRERPCAFCVARRLPWPRRADRAAPGAHPTLSCARELALPHHS</sequence>
<dbReference type="EMBL" id="JANPWB010000001">
    <property type="protein sequence ID" value="KAJ1218627.1"/>
    <property type="molecule type" value="Genomic_DNA"/>
</dbReference>
<evidence type="ECO:0000313" key="1">
    <source>
        <dbReference type="EMBL" id="KAJ1218627.1"/>
    </source>
</evidence>
<proteinExistence type="predicted"/>
<dbReference type="Proteomes" id="UP001066276">
    <property type="component" value="Chromosome 1_1"/>
</dbReference>
<evidence type="ECO:0000313" key="2">
    <source>
        <dbReference type="Proteomes" id="UP001066276"/>
    </source>
</evidence>
<protein>
    <recommendedName>
        <fullName evidence="3">Secreted protein</fullName>
    </recommendedName>
</protein>
<dbReference type="AlphaFoldDB" id="A0AAV7X114"/>
<gene>
    <name evidence="1" type="ORF">NDU88_006205</name>
</gene>
<keyword evidence="2" id="KW-1185">Reference proteome</keyword>
<name>A0AAV7X114_PLEWA</name>
<evidence type="ECO:0008006" key="3">
    <source>
        <dbReference type="Google" id="ProtNLM"/>
    </source>
</evidence>
<reference evidence="1" key="1">
    <citation type="journal article" date="2022" name="bioRxiv">
        <title>Sequencing and chromosome-scale assembly of the giantPleurodeles waltlgenome.</title>
        <authorList>
            <person name="Brown T."/>
            <person name="Elewa A."/>
            <person name="Iarovenko S."/>
            <person name="Subramanian E."/>
            <person name="Araus A.J."/>
            <person name="Petzold A."/>
            <person name="Susuki M."/>
            <person name="Suzuki K.-i.T."/>
            <person name="Hayashi T."/>
            <person name="Toyoda A."/>
            <person name="Oliveira C."/>
            <person name="Osipova E."/>
            <person name="Leigh N.D."/>
            <person name="Simon A."/>
            <person name="Yun M.H."/>
        </authorList>
    </citation>
    <scope>NUCLEOTIDE SEQUENCE</scope>
    <source>
        <strain evidence="1">20211129_DDA</strain>
        <tissue evidence="1">Liver</tissue>
    </source>
</reference>